<dbReference type="CDD" id="cd00431">
    <property type="entry name" value="cysteine_hydrolases"/>
    <property type="match status" value="1"/>
</dbReference>
<dbReference type="OrthoDB" id="1739143at2759"/>
<dbReference type="Gene3D" id="3.40.50.850">
    <property type="entry name" value="Isochorismatase-like"/>
    <property type="match status" value="1"/>
</dbReference>
<dbReference type="RefSeq" id="XP_016631682.1">
    <property type="nucleotide sequence ID" value="XM_016777511.1"/>
</dbReference>
<dbReference type="InterPro" id="IPR036380">
    <property type="entry name" value="Isochorismatase-like_sf"/>
</dbReference>
<dbReference type="PANTHER" id="PTHR43540">
    <property type="entry name" value="PEROXYUREIDOACRYLATE/UREIDOACRYLATE AMIDOHYDROLASE-RELATED"/>
    <property type="match status" value="1"/>
</dbReference>
<dbReference type="AlphaFoldDB" id="A0A0D2K356"/>
<keyword evidence="5" id="KW-1185">Reference proteome</keyword>
<dbReference type="GO" id="GO:0016787">
    <property type="term" value="F:hydrolase activity"/>
    <property type="evidence" value="ECO:0007669"/>
    <property type="project" value="UniProtKB-KW"/>
</dbReference>
<protein>
    <recommendedName>
        <fullName evidence="3">Isochorismatase-like domain-containing protein</fullName>
    </recommendedName>
</protein>
<gene>
    <name evidence="4" type="ORF">Z520_07012</name>
</gene>
<dbReference type="GeneID" id="27712758"/>
<feature type="domain" description="Isochorismatase-like" evidence="3">
    <location>
        <begin position="4"/>
        <end position="185"/>
    </location>
</feature>
<proteinExistence type="inferred from homology"/>
<sequence length="190" mass="20283">MAATALLVCDIQNGIVERVQGPGQDTELFLQRLSQTIDAARHAGLTVIYVRVAFRPGYPEASPRNASLARVKAHGSAAGFGEDDPLTQIHAAALPLPTDIVVTKRRVSALHGTDLDLVLRSLGVENLVIAGLSTSGVVMSTVRQAADMDYRLVVLADLCRDSDQEMHDAAMKVIAKQAEVVTSEDWVAGL</sequence>
<dbReference type="VEuPathDB" id="FungiDB:Z520_07012"/>
<reference evidence="4 5" key="1">
    <citation type="submission" date="2015-01" db="EMBL/GenBank/DDBJ databases">
        <title>The Genome Sequence of Fonsecaea multimorphosa CBS 102226.</title>
        <authorList>
            <consortium name="The Broad Institute Genomics Platform"/>
            <person name="Cuomo C."/>
            <person name="de Hoog S."/>
            <person name="Gorbushina A."/>
            <person name="Stielow B."/>
            <person name="Teixiera M."/>
            <person name="Abouelleil A."/>
            <person name="Chapman S.B."/>
            <person name="Priest M."/>
            <person name="Young S.K."/>
            <person name="Wortman J."/>
            <person name="Nusbaum C."/>
            <person name="Birren B."/>
        </authorList>
    </citation>
    <scope>NUCLEOTIDE SEQUENCE [LARGE SCALE GENOMIC DNA]</scope>
    <source>
        <strain evidence="4 5">CBS 102226</strain>
    </source>
</reference>
<keyword evidence="2" id="KW-0378">Hydrolase</keyword>
<accession>A0A0D2K356</accession>
<evidence type="ECO:0000256" key="2">
    <source>
        <dbReference type="ARBA" id="ARBA00022801"/>
    </source>
</evidence>
<dbReference type="InterPro" id="IPR000868">
    <property type="entry name" value="Isochorismatase-like_dom"/>
</dbReference>
<name>A0A0D2K356_9EURO</name>
<organism evidence="4 5">
    <name type="scientific">Fonsecaea multimorphosa CBS 102226</name>
    <dbReference type="NCBI Taxonomy" id="1442371"/>
    <lineage>
        <taxon>Eukaryota</taxon>
        <taxon>Fungi</taxon>
        <taxon>Dikarya</taxon>
        <taxon>Ascomycota</taxon>
        <taxon>Pezizomycotina</taxon>
        <taxon>Eurotiomycetes</taxon>
        <taxon>Chaetothyriomycetidae</taxon>
        <taxon>Chaetothyriales</taxon>
        <taxon>Herpotrichiellaceae</taxon>
        <taxon>Fonsecaea</taxon>
    </lineage>
</organism>
<evidence type="ECO:0000256" key="1">
    <source>
        <dbReference type="ARBA" id="ARBA00006336"/>
    </source>
</evidence>
<evidence type="ECO:0000313" key="5">
    <source>
        <dbReference type="Proteomes" id="UP000053411"/>
    </source>
</evidence>
<dbReference type="EMBL" id="KN848074">
    <property type="protein sequence ID" value="KIX97559.1"/>
    <property type="molecule type" value="Genomic_DNA"/>
</dbReference>
<comment type="similarity">
    <text evidence="1">Belongs to the isochorismatase family.</text>
</comment>
<dbReference type="SUPFAM" id="SSF52499">
    <property type="entry name" value="Isochorismatase-like hydrolases"/>
    <property type="match status" value="1"/>
</dbReference>
<dbReference type="Pfam" id="PF00857">
    <property type="entry name" value="Isochorismatase"/>
    <property type="match status" value="1"/>
</dbReference>
<dbReference type="PANTHER" id="PTHR43540:SF1">
    <property type="entry name" value="ISOCHORISMATASE HYDROLASE"/>
    <property type="match status" value="1"/>
</dbReference>
<dbReference type="InterPro" id="IPR050272">
    <property type="entry name" value="Isochorismatase-like_hydrls"/>
</dbReference>
<evidence type="ECO:0000313" key="4">
    <source>
        <dbReference type="EMBL" id="KIX97559.1"/>
    </source>
</evidence>
<evidence type="ECO:0000259" key="3">
    <source>
        <dbReference type="Pfam" id="PF00857"/>
    </source>
</evidence>
<dbReference type="Proteomes" id="UP000053411">
    <property type="component" value="Unassembled WGS sequence"/>
</dbReference>